<dbReference type="Proteomes" id="UP000265618">
    <property type="component" value="Unassembled WGS sequence"/>
</dbReference>
<keyword evidence="2" id="KW-1185">Reference proteome</keyword>
<reference evidence="1 2" key="1">
    <citation type="journal article" date="2018" name="PLoS ONE">
        <title>The draft genome of Kipferlia bialata reveals reductive genome evolution in fornicate parasites.</title>
        <authorList>
            <person name="Tanifuji G."/>
            <person name="Takabayashi S."/>
            <person name="Kume K."/>
            <person name="Takagi M."/>
            <person name="Nakayama T."/>
            <person name="Kamikawa R."/>
            <person name="Inagaki Y."/>
            <person name="Hashimoto T."/>
        </authorList>
    </citation>
    <scope>NUCLEOTIDE SEQUENCE [LARGE SCALE GENOMIC DNA]</scope>
    <source>
        <strain evidence="1">NY0173</strain>
    </source>
</reference>
<gene>
    <name evidence="1" type="ORF">KIPB_017303</name>
</gene>
<dbReference type="AlphaFoldDB" id="A0A391PG20"/>
<name>A0A391PG20_9EUKA</name>
<proteinExistence type="predicted"/>
<evidence type="ECO:0000313" key="2">
    <source>
        <dbReference type="Proteomes" id="UP000265618"/>
    </source>
</evidence>
<evidence type="ECO:0000313" key="1">
    <source>
        <dbReference type="EMBL" id="GCA65522.1"/>
    </source>
</evidence>
<organism evidence="1 2">
    <name type="scientific">Kipferlia bialata</name>
    <dbReference type="NCBI Taxonomy" id="797122"/>
    <lineage>
        <taxon>Eukaryota</taxon>
        <taxon>Metamonada</taxon>
        <taxon>Carpediemonas-like organisms</taxon>
        <taxon>Kipferlia</taxon>
    </lineage>
</organism>
<sequence>EALIQTLAACGIRHDTTLLPKGDNILLYTSTLDTTPLVGRVEPGRHTHHTPRDS</sequence>
<comment type="caution">
    <text evidence="1">The sequence shown here is derived from an EMBL/GenBank/DDBJ whole genome shotgun (WGS) entry which is preliminary data.</text>
</comment>
<feature type="non-terminal residue" evidence="1">
    <location>
        <position position="1"/>
    </location>
</feature>
<accession>A0A391PG20</accession>
<dbReference type="EMBL" id="BDIP01011427">
    <property type="protein sequence ID" value="GCA65522.1"/>
    <property type="molecule type" value="Genomic_DNA"/>
</dbReference>
<protein>
    <submittedName>
        <fullName evidence="1">Uncharacterized protein</fullName>
    </submittedName>
</protein>